<proteinExistence type="predicted"/>
<dbReference type="EMBL" id="JARRAF010000008">
    <property type="protein sequence ID" value="MDK2124164.1"/>
    <property type="molecule type" value="Genomic_DNA"/>
</dbReference>
<keyword evidence="2" id="KW-1185">Reference proteome</keyword>
<accession>A0ABT7DWG0</accession>
<gene>
    <name evidence="1" type="ORF">PZA18_08900</name>
</gene>
<evidence type="ECO:0000313" key="2">
    <source>
        <dbReference type="Proteomes" id="UP001172778"/>
    </source>
</evidence>
<comment type="caution">
    <text evidence="1">The sequence shown here is derived from an EMBL/GenBank/DDBJ whole genome shotgun (WGS) entry which is preliminary data.</text>
</comment>
<name>A0ABT7DWG0_9NEIS</name>
<dbReference type="RefSeq" id="WP_284100474.1">
    <property type="nucleotide sequence ID" value="NZ_JARRAF010000008.1"/>
</dbReference>
<reference evidence="1" key="1">
    <citation type="submission" date="2023-03" db="EMBL/GenBank/DDBJ databases">
        <title>Chitinimonas shenzhenensis gen. nov., sp. nov., a novel member of family Burkholderiaceae isolated from activated sludge collected in Shen Zhen, China.</title>
        <authorList>
            <person name="Wang X."/>
        </authorList>
    </citation>
    <scope>NUCLEOTIDE SEQUENCE</scope>
    <source>
        <strain evidence="1">DQS-5</strain>
    </source>
</reference>
<dbReference type="Proteomes" id="UP001172778">
    <property type="component" value="Unassembled WGS sequence"/>
</dbReference>
<dbReference type="InterPro" id="IPR009679">
    <property type="entry name" value="Phage_186_CII-like"/>
</dbReference>
<sequence length="171" mass="18477">MTCRKDDSHPLDQLYKACGRYPGGIEALAGRLGISKGALYSKLRQQVATHRIGYCDELSQILHILEDAGVVGWQETLAALVQRHGFLLVSMPAAGASDATDFTRSICKAVKEQAQAIDTLATALSDGAISDVEFLSIEREIHAAMTSLASLRERSRALYQRSRLGFGVAAV</sequence>
<dbReference type="Pfam" id="PF06892">
    <property type="entry name" value="Phage_CP76"/>
    <property type="match status" value="1"/>
</dbReference>
<organism evidence="1 2">
    <name type="scientific">Parachitinimonas caeni</name>
    <dbReference type="NCBI Taxonomy" id="3031301"/>
    <lineage>
        <taxon>Bacteria</taxon>
        <taxon>Pseudomonadati</taxon>
        <taxon>Pseudomonadota</taxon>
        <taxon>Betaproteobacteria</taxon>
        <taxon>Neisseriales</taxon>
        <taxon>Chitinibacteraceae</taxon>
        <taxon>Parachitinimonas</taxon>
    </lineage>
</organism>
<protein>
    <submittedName>
        <fullName evidence="1">Uncharacterized protein</fullName>
    </submittedName>
</protein>
<evidence type="ECO:0000313" key="1">
    <source>
        <dbReference type="EMBL" id="MDK2124164.1"/>
    </source>
</evidence>